<protein>
    <submittedName>
        <fullName evidence="1">Uncharacterized protein</fullName>
    </submittedName>
</protein>
<comment type="caution">
    <text evidence="1">The sequence shown here is derived from an EMBL/GenBank/DDBJ whole genome shotgun (WGS) entry which is preliminary data.</text>
</comment>
<gene>
    <name evidence="1" type="ORF">Tci_451677</name>
</gene>
<dbReference type="EMBL" id="BKCJ010210609">
    <property type="protein sequence ID" value="GEY79703.1"/>
    <property type="molecule type" value="Genomic_DNA"/>
</dbReference>
<dbReference type="AlphaFoldDB" id="A0A699HTE2"/>
<sequence>MRLEDVTNDSRMDDPIMCRNLVDHVPPLEYWSSLCNLYDAEFLNRLNLNSALHVCVVSELQQCGDCLFKIKVGEGESEAMKVDVFHGQGEIKLKEQFMAMQDAEIQRLADHDSALDTCLSELSYKVDSELYLYMLTAVTGRRWVIGHGLRLAFMKCCQSLGYQTNLVKVITVAIDQGIQQGLEVGVEHGKAVRGLSAVAAYDPRSHTRMLLLRVLWLPFIWRVLLMLKIKLLIFAGFNLEALEAFRAHAQMYKRDVSSSLIVSDSVASGSHNSFVVPIVKQQRTSSSLIATAVHLNSLAVTDYLISDVRLVKTVTGSELQNLTYAEDH</sequence>
<evidence type="ECO:0000313" key="1">
    <source>
        <dbReference type="EMBL" id="GEY79703.1"/>
    </source>
</evidence>
<organism evidence="1">
    <name type="scientific">Tanacetum cinerariifolium</name>
    <name type="common">Dalmatian daisy</name>
    <name type="synonym">Chrysanthemum cinerariifolium</name>
    <dbReference type="NCBI Taxonomy" id="118510"/>
    <lineage>
        <taxon>Eukaryota</taxon>
        <taxon>Viridiplantae</taxon>
        <taxon>Streptophyta</taxon>
        <taxon>Embryophyta</taxon>
        <taxon>Tracheophyta</taxon>
        <taxon>Spermatophyta</taxon>
        <taxon>Magnoliopsida</taxon>
        <taxon>eudicotyledons</taxon>
        <taxon>Gunneridae</taxon>
        <taxon>Pentapetalae</taxon>
        <taxon>asterids</taxon>
        <taxon>campanulids</taxon>
        <taxon>Asterales</taxon>
        <taxon>Asteraceae</taxon>
        <taxon>Asteroideae</taxon>
        <taxon>Anthemideae</taxon>
        <taxon>Anthemidinae</taxon>
        <taxon>Tanacetum</taxon>
    </lineage>
</organism>
<proteinExistence type="predicted"/>
<name>A0A699HTE2_TANCI</name>
<accession>A0A699HTE2</accession>
<reference evidence="1" key="1">
    <citation type="journal article" date="2019" name="Sci. Rep.">
        <title>Draft genome of Tanacetum cinerariifolium, the natural source of mosquito coil.</title>
        <authorList>
            <person name="Yamashiro T."/>
            <person name="Shiraishi A."/>
            <person name="Satake H."/>
            <person name="Nakayama K."/>
        </authorList>
    </citation>
    <scope>NUCLEOTIDE SEQUENCE</scope>
</reference>